<sequence length="450" mass="51097">MVMKPSVVTGEDDHSLYDIDEADDISLLMSDEGSGAMGQAVSGLEGLTSSFRDLSAWRVSIPRVEQRVDAANKSYYAFIVDVTRIDVSGVEHLDELHWEVERRYNEFYILENKLTEFHGDFQDNQLPPKRALFTSKDIGFMQTRRLIFEEFLQKLLQKPALKGSQLLFLFLKTKDEFTNTYLPDVSLGRLIRDVPRKLMKERGQHLDAFINVFLSTTVTPTNVSLARSKSKVEWEEPFVSLEQVEDKPNPLLTTLFGDNAHSLSLPAQESAPPPPAMMNVGGVFDTVLYLVVRVYGLSRNALHWLMCVRGMVKSTSEAAVSWFLRRKLAQALAPPRIVTLIHLIRGKCVVLINTNIDALFVDPPEDRGERERRGRERELRREVVGLLSPWLQRTFFTQDLYTEGANTLVSLFQHPVLNKQLSYVLLDGVLDELFPELAVTPELSPFLANS</sequence>
<accession>A0A8J5CH44</accession>
<keyword evidence="3" id="KW-1185">Reference proteome</keyword>
<dbReference type="InterPro" id="IPR001683">
    <property type="entry name" value="PX_dom"/>
</dbReference>
<dbReference type="Gene3D" id="3.30.1520.10">
    <property type="entry name" value="Phox-like domain"/>
    <property type="match status" value="1"/>
</dbReference>
<dbReference type="OrthoDB" id="5957963at2759"/>
<evidence type="ECO:0000313" key="2">
    <source>
        <dbReference type="EMBL" id="KAG0721548.1"/>
    </source>
</evidence>
<gene>
    <name evidence="2" type="primary">snx14</name>
    <name evidence="2" type="ORF">GWK47_046247</name>
</gene>
<dbReference type="GO" id="GO:0035091">
    <property type="term" value="F:phosphatidylinositol binding"/>
    <property type="evidence" value="ECO:0007669"/>
    <property type="project" value="InterPro"/>
</dbReference>
<dbReference type="PANTHER" id="PTHR22775">
    <property type="entry name" value="SORTING NEXIN"/>
    <property type="match status" value="1"/>
</dbReference>
<dbReference type="SUPFAM" id="SSF64268">
    <property type="entry name" value="PX domain"/>
    <property type="match status" value="1"/>
</dbReference>
<dbReference type="CDD" id="cd06877">
    <property type="entry name" value="PX_SNX14"/>
    <property type="match status" value="1"/>
</dbReference>
<evidence type="ECO:0000313" key="3">
    <source>
        <dbReference type="Proteomes" id="UP000770661"/>
    </source>
</evidence>
<feature type="domain" description="PX" evidence="1">
    <location>
        <begin position="56"/>
        <end position="178"/>
    </location>
</feature>
<dbReference type="EMBL" id="JACEEZ010010946">
    <property type="protein sequence ID" value="KAG0721548.1"/>
    <property type="molecule type" value="Genomic_DNA"/>
</dbReference>
<dbReference type="PROSITE" id="PS50195">
    <property type="entry name" value="PX"/>
    <property type="match status" value="1"/>
</dbReference>
<dbReference type="GO" id="GO:0097352">
    <property type="term" value="P:autophagosome maturation"/>
    <property type="evidence" value="ECO:0007669"/>
    <property type="project" value="TreeGrafter"/>
</dbReference>
<dbReference type="PANTHER" id="PTHR22775:SF44">
    <property type="entry name" value="SORTING NEXIN-14"/>
    <property type="match status" value="1"/>
</dbReference>
<dbReference type="InterPro" id="IPR037436">
    <property type="entry name" value="SNX14_PX"/>
</dbReference>
<dbReference type="InterPro" id="IPR036871">
    <property type="entry name" value="PX_dom_sf"/>
</dbReference>
<dbReference type="Proteomes" id="UP000770661">
    <property type="component" value="Unassembled WGS sequence"/>
</dbReference>
<dbReference type="GO" id="GO:0005770">
    <property type="term" value="C:late endosome"/>
    <property type="evidence" value="ECO:0007669"/>
    <property type="project" value="TreeGrafter"/>
</dbReference>
<protein>
    <submittedName>
        <fullName evidence="2">Sorting nexin-14</fullName>
    </submittedName>
</protein>
<name>A0A8J5CH44_CHIOP</name>
<dbReference type="Pfam" id="PF00787">
    <property type="entry name" value="PX"/>
    <property type="match status" value="1"/>
</dbReference>
<dbReference type="AlphaFoldDB" id="A0A8J5CH44"/>
<comment type="caution">
    <text evidence="2">The sequence shown here is derived from an EMBL/GenBank/DDBJ whole genome shotgun (WGS) entry which is preliminary data.</text>
</comment>
<proteinExistence type="predicted"/>
<evidence type="ECO:0000259" key="1">
    <source>
        <dbReference type="PROSITE" id="PS50195"/>
    </source>
</evidence>
<reference evidence="2" key="1">
    <citation type="submission" date="2020-07" db="EMBL/GenBank/DDBJ databases">
        <title>The High-quality genome of the commercially important snow crab, Chionoecetes opilio.</title>
        <authorList>
            <person name="Jeong J.-H."/>
            <person name="Ryu S."/>
        </authorList>
    </citation>
    <scope>NUCLEOTIDE SEQUENCE</scope>
    <source>
        <strain evidence="2">MADBK_172401_WGS</strain>
        <tissue evidence="2">Digestive gland</tissue>
    </source>
</reference>
<dbReference type="SMART" id="SM00312">
    <property type="entry name" value="PX"/>
    <property type="match status" value="1"/>
</dbReference>
<organism evidence="2 3">
    <name type="scientific">Chionoecetes opilio</name>
    <name type="common">Atlantic snow crab</name>
    <name type="synonym">Cancer opilio</name>
    <dbReference type="NCBI Taxonomy" id="41210"/>
    <lineage>
        <taxon>Eukaryota</taxon>
        <taxon>Metazoa</taxon>
        <taxon>Ecdysozoa</taxon>
        <taxon>Arthropoda</taxon>
        <taxon>Crustacea</taxon>
        <taxon>Multicrustacea</taxon>
        <taxon>Malacostraca</taxon>
        <taxon>Eumalacostraca</taxon>
        <taxon>Eucarida</taxon>
        <taxon>Decapoda</taxon>
        <taxon>Pleocyemata</taxon>
        <taxon>Brachyura</taxon>
        <taxon>Eubrachyura</taxon>
        <taxon>Majoidea</taxon>
        <taxon>Majidae</taxon>
        <taxon>Chionoecetes</taxon>
    </lineage>
</organism>